<gene>
    <name evidence="1" type="ORF">DRP53_00725</name>
</gene>
<proteinExistence type="predicted"/>
<protein>
    <recommendedName>
        <fullName evidence="3">Clan AA aspartic protease</fullName>
    </recommendedName>
</protein>
<name>A0A660SLH7_UNCW3</name>
<sequence length="140" mass="15266">MVRIKVKLSFGAGSVKTAAIVNTGYGTEEPEILIPVAVAKKLGIWPEFPAGTRVEEYSTAGGTTRIYCVGKRGVVSVVTPERSESVEVRVGISEHEDEVLISDSLASELGIVIEDPKKGLWRFRDEPTAKLRRSVAPKIW</sequence>
<evidence type="ECO:0000313" key="2">
    <source>
        <dbReference type="Proteomes" id="UP000268469"/>
    </source>
</evidence>
<dbReference type="Proteomes" id="UP000268469">
    <property type="component" value="Unassembled WGS sequence"/>
</dbReference>
<evidence type="ECO:0008006" key="3">
    <source>
        <dbReference type="Google" id="ProtNLM"/>
    </source>
</evidence>
<reference evidence="1 2" key="1">
    <citation type="submission" date="2018-06" db="EMBL/GenBank/DDBJ databases">
        <title>Extensive metabolic versatility and redundancy in microbially diverse, dynamic hydrothermal sediments.</title>
        <authorList>
            <person name="Dombrowski N."/>
            <person name="Teske A."/>
            <person name="Baker B.J."/>
        </authorList>
    </citation>
    <scope>NUCLEOTIDE SEQUENCE [LARGE SCALE GENOMIC DNA]</scope>
    <source>
        <strain evidence="1">B36_G15</strain>
    </source>
</reference>
<evidence type="ECO:0000313" key="1">
    <source>
        <dbReference type="EMBL" id="RKX71644.1"/>
    </source>
</evidence>
<dbReference type="EMBL" id="QNBE01000004">
    <property type="protein sequence ID" value="RKX71644.1"/>
    <property type="molecule type" value="Genomic_DNA"/>
</dbReference>
<accession>A0A660SLH7</accession>
<comment type="caution">
    <text evidence="1">The sequence shown here is derived from an EMBL/GenBank/DDBJ whole genome shotgun (WGS) entry which is preliminary data.</text>
</comment>
<organism evidence="1 2">
    <name type="scientific">candidate division WOR-3 bacterium</name>
    <dbReference type="NCBI Taxonomy" id="2052148"/>
    <lineage>
        <taxon>Bacteria</taxon>
        <taxon>Bacteria division WOR-3</taxon>
    </lineage>
</organism>
<dbReference type="AlphaFoldDB" id="A0A660SLH7"/>